<dbReference type="OrthoDB" id="6454858at2759"/>
<proteinExistence type="predicted"/>
<keyword evidence="3" id="KW-1185">Reference proteome</keyword>
<protein>
    <submittedName>
        <fullName evidence="2">Uncharacterized protein</fullName>
    </submittedName>
</protein>
<gene>
    <name evidence="2" type="ORF">TNIN_179211</name>
</gene>
<dbReference type="AlphaFoldDB" id="A0A8X7CHF5"/>
<sequence length="215" mass="24108">MGSKQSGGAPGETRQEASPTKLQDARAGSCRARTAGVGNAQSTARSFESVFVRSVANIGLRERQRTTKVVVDGVDSNWSFQKVICSHHLREVYGLDIWYYKLETESATHVVGPFLIVKSDFSFKKNDVVFPEKGFIDKIYRSKDVTLTEEDLQFRLNPKIVEYVQQLVTAAEKNDSRSDQRYQYEIIRNISESDINAIGLPRGHSELSGESFPVP</sequence>
<dbReference type="Proteomes" id="UP000886998">
    <property type="component" value="Unassembled WGS sequence"/>
</dbReference>
<accession>A0A8X7CHF5</accession>
<dbReference type="EMBL" id="BMAV01016285">
    <property type="protein sequence ID" value="GFY66891.1"/>
    <property type="molecule type" value="Genomic_DNA"/>
</dbReference>
<organism evidence="2 3">
    <name type="scientific">Trichonephila inaurata madagascariensis</name>
    <dbReference type="NCBI Taxonomy" id="2747483"/>
    <lineage>
        <taxon>Eukaryota</taxon>
        <taxon>Metazoa</taxon>
        <taxon>Ecdysozoa</taxon>
        <taxon>Arthropoda</taxon>
        <taxon>Chelicerata</taxon>
        <taxon>Arachnida</taxon>
        <taxon>Araneae</taxon>
        <taxon>Araneomorphae</taxon>
        <taxon>Entelegynae</taxon>
        <taxon>Araneoidea</taxon>
        <taxon>Nephilidae</taxon>
        <taxon>Trichonephila</taxon>
        <taxon>Trichonephila inaurata</taxon>
    </lineage>
</organism>
<feature type="region of interest" description="Disordered" evidence="1">
    <location>
        <begin position="1"/>
        <end position="29"/>
    </location>
</feature>
<evidence type="ECO:0000313" key="3">
    <source>
        <dbReference type="Proteomes" id="UP000886998"/>
    </source>
</evidence>
<evidence type="ECO:0000256" key="1">
    <source>
        <dbReference type="SAM" id="MobiDB-lite"/>
    </source>
</evidence>
<reference evidence="2" key="1">
    <citation type="submission" date="2020-08" db="EMBL/GenBank/DDBJ databases">
        <title>Multicomponent nature underlies the extraordinary mechanical properties of spider dragline silk.</title>
        <authorList>
            <person name="Kono N."/>
            <person name="Nakamura H."/>
            <person name="Mori M."/>
            <person name="Yoshida Y."/>
            <person name="Ohtoshi R."/>
            <person name="Malay A.D."/>
            <person name="Moran D.A.P."/>
            <person name="Tomita M."/>
            <person name="Numata K."/>
            <person name="Arakawa K."/>
        </authorList>
    </citation>
    <scope>NUCLEOTIDE SEQUENCE</scope>
</reference>
<comment type="caution">
    <text evidence="2">The sequence shown here is derived from an EMBL/GenBank/DDBJ whole genome shotgun (WGS) entry which is preliminary data.</text>
</comment>
<name>A0A8X7CHF5_9ARAC</name>
<evidence type="ECO:0000313" key="2">
    <source>
        <dbReference type="EMBL" id="GFY66891.1"/>
    </source>
</evidence>